<proteinExistence type="predicted"/>
<accession>A0A8K0W2Y0</accession>
<dbReference type="EMBL" id="JAGMVJ010000003">
    <property type="protein sequence ID" value="KAH7092628.1"/>
    <property type="molecule type" value="Genomic_DNA"/>
</dbReference>
<dbReference type="Proteomes" id="UP000813461">
    <property type="component" value="Unassembled WGS sequence"/>
</dbReference>
<reference evidence="1" key="1">
    <citation type="journal article" date="2021" name="Nat. Commun.">
        <title>Genetic determinants of endophytism in the Arabidopsis root mycobiome.</title>
        <authorList>
            <person name="Mesny F."/>
            <person name="Miyauchi S."/>
            <person name="Thiergart T."/>
            <person name="Pickel B."/>
            <person name="Atanasova L."/>
            <person name="Karlsson M."/>
            <person name="Huettel B."/>
            <person name="Barry K.W."/>
            <person name="Haridas S."/>
            <person name="Chen C."/>
            <person name="Bauer D."/>
            <person name="Andreopoulos W."/>
            <person name="Pangilinan J."/>
            <person name="LaButti K."/>
            <person name="Riley R."/>
            <person name="Lipzen A."/>
            <person name="Clum A."/>
            <person name="Drula E."/>
            <person name="Henrissat B."/>
            <person name="Kohler A."/>
            <person name="Grigoriev I.V."/>
            <person name="Martin F.M."/>
            <person name="Hacquard S."/>
        </authorList>
    </citation>
    <scope>NUCLEOTIDE SEQUENCE</scope>
    <source>
        <strain evidence="1">MPI-SDFR-AT-0120</strain>
    </source>
</reference>
<comment type="caution">
    <text evidence="1">The sequence shown here is derived from an EMBL/GenBank/DDBJ whole genome shotgun (WGS) entry which is preliminary data.</text>
</comment>
<name>A0A8K0W2Y0_9PLEO</name>
<evidence type="ECO:0000313" key="1">
    <source>
        <dbReference type="EMBL" id="KAH7092628.1"/>
    </source>
</evidence>
<organism evidence="1 2">
    <name type="scientific">Paraphoma chrysanthemicola</name>
    <dbReference type="NCBI Taxonomy" id="798071"/>
    <lineage>
        <taxon>Eukaryota</taxon>
        <taxon>Fungi</taxon>
        <taxon>Dikarya</taxon>
        <taxon>Ascomycota</taxon>
        <taxon>Pezizomycotina</taxon>
        <taxon>Dothideomycetes</taxon>
        <taxon>Pleosporomycetidae</taxon>
        <taxon>Pleosporales</taxon>
        <taxon>Pleosporineae</taxon>
        <taxon>Phaeosphaeriaceae</taxon>
        <taxon>Paraphoma</taxon>
    </lineage>
</organism>
<sequence>MWFSQSYTGSALPLVSGQVRIVDRHDRGSLIATPLRPARQEKSRPHRQSDCRHINHTYVFKVFDDGTSGILLYCCYRLIKFLVHQRSGHHAHFERLDGRVTGLHVDLHIIPLIYSFRTVEDTACLLCRRRPLLAFLAFYPQPLEASRLRFWRSITLEREDGDDHAVKSLTRCGVSLLECFAPASVKPSRDSKAICGSPRSCRSRRG</sequence>
<gene>
    <name evidence="1" type="ORF">FB567DRAFT_242265</name>
</gene>
<keyword evidence="2" id="KW-1185">Reference proteome</keyword>
<dbReference type="AlphaFoldDB" id="A0A8K0W2Y0"/>
<evidence type="ECO:0000313" key="2">
    <source>
        <dbReference type="Proteomes" id="UP000813461"/>
    </source>
</evidence>
<protein>
    <submittedName>
        <fullName evidence="1">Uncharacterized protein</fullName>
    </submittedName>
</protein>